<evidence type="ECO:0000256" key="2">
    <source>
        <dbReference type="ARBA" id="ARBA00022630"/>
    </source>
</evidence>
<protein>
    <submittedName>
        <fullName evidence="7">FAD/NAD(P)-binding domain-containing protein</fullName>
    </submittedName>
</protein>
<dbReference type="SUPFAM" id="SSF51905">
    <property type="entry name" value="FAD/NAD(P)-binding domain"/>
    <property type="match status" value="1"/>
</dbReference>
<dbReference type="GeneID" id="37200748"/>
<keyword evidence="8" id="KW-1185">Reference proteome</keyword>
<organism evidence="7 8">
    <name type="scientific">Aspergillus homomorphus (strain CBS 101889)</name>
    <dbReference type="NCBI Taxonomy" id="1450537"/>
    <lineage>
        <taxon>Eukaryota</taxon>
        <taxon>Fungi</taxon>
        <taxon>Dikarya</taxon>
        <taxon>Ascomycota</taxon>
        <taxon>Pezizomycotina</taxon>
        <taxon>Eurotiomycetes</taxon>
        <taxon>Eurotiomycetidae</taxon>
        <taxon>Eurotiales</taxon>
        <taxon>Aspergillaceae</taxon>
        <taxon>Aspergillus</taxon>
        <taxon>Aspergillus subgen. Circumdati</taxon>
    </lineage>
</organism>
<dbReference type="GO" id="GO:0071949">
    <property type="term" value="F:FAD binding"/>
    <property type="evidence" value="ECO:0007669"/>
    <property type="project" value="InterPro"/>
</dbReference>
<dbReference type="PRINTS" id="PR00420">
    <property type="entry name" value="RNGMNOXGNASE"/>
</dbReference>
<dbReference type="InterPro" id="IPR002938">
    <property type="entry name" value="FAD-bd"/>
</dbReference>
<dbReference type="InterPro" id="IPR036188">
    <property type="entry name" value="FAD/NAD-bd_sf"/>
</dbReference>
<keyword evidence="5" id="KW-0503">Monooxygenase</keyword>
<dbReference type="AlphaFoldDB" id="A0A395HN12"/>
<dbReference type="PANTHER" id="PTHR13789">
    <property type="entry name" value="MONOOXYGENASE"/>
    <property type="match status" value="1"/>
</dbReference>
<dbReference type="PANTHER" id="PTHR13789:SF314">
    <property type="entry name" value="FAD-BINDING DOMAIN-CONTAINING PROTEIN"/>
    <property type="match status" value="1"/>
</dbReference>
<evidence type="ECO:0000313" key="7">
    <source>
        <dbReference type="EMBL" id="RAL09227.1"/>
    </source>
</evidence>
<keyword evidence="4" id="KW-0560">Oxidoreductase</keyword>
<name>A0A395HN12_ASPHC</name>
<sequence>MPPTNSPNNLKTTPLNIAIIGSGISGLLAARILRPQHNVTIYERHSHAVETGAAINIGPNGIVILDSVGFDRRRARTLTYNKAGAITTDTVIDYEREFGADWLFFHRSDLHNEPLRLATAPSAELGVEGVPTKVRFGAKAVGVDVEAGEVRLARGDVVRADLVVVNRQRAAADGIKSTLRESVLPCTPNSTPIPAGSSVFRFTLTRAQVHAALGHIPDKLDRTQPGCITTVLPSTPRSAGAAHSPRVWNVHRTPPLPSYINGRTVLIGDAAHAMPPHQGQGGTQAIEDAEPLRVCFGDHVTSGAVPALLRDFDRVRRPRASKIQVNNVQAKGRRSAAEIHRFLRFNWTFAGIWEEVRNLEMSQAGAVGGAAAGVEAAQRGVYRLWLIQVGW</sequence>
<dbReference type="VEuPathDB" id="FungiDB:BO97DRAFT_417108"/>
<reference evidence="7 8" key="1">
    <citation type="submission" date="2018-02" db="EMBL/GenBank/DDBJ databases">
        <title>The genomes of Aspergillus section Nigri reveals drivers in fungal speciation.</title>
        <authorList>
            <consortium name="DOE Joint Genome Institute"/>
            <person name="Vesth T.C."/>
            <person name="Nybo J."/>
            <person name="Theobald S."/>
            <person name="Brandl J."/>
            <person name="Frisvad J.C."/>
            <person name="Nielsen K.F."/>
            <person name="Lyhne E.K."/>
            <person name="Kogle M.E."/>
            <person name="Kuo A."/>
            <person name="Riley R."/>
            <person name="Clum A."/>
            <person name="Nolan M."/>
            <person name="Lipzen A."/>
            <person name="Salamov A."/>
            <person name="Henrissat B."/>
            <person name="Wiebenga A."/>
            <person name="De vries R.P."/>
            <person name="Grigoriev I.V."/>
            <person name="Mortensen U.H."/>
            <person name="Andersen M.R."/>
            <person name="Baker S.E."/>
        </authorList>
    </citation>
    <scope>NUCLEOTIDE SEQUENCE [LARGE SCALE GENOMIC DNA]</scope>
    <source>
        <strain evidence="7 8">CBS 101889</strain>
    </source>
</reference>
<evidence type="ECO:0000259" key="6">
    <source>
        <dbReference type="Pfam" id="PF01494"/>
    </source>
</evidence>
<keyword evidence="2" id="KW-0285">Flavoprotein</keyword>
<proteinExistence type="inferred from homology"/>
<dbReference type="GO" id="GO:0004497">
    <property type="term" value="F:monooxygenase activity"/>
    <property type="evidence" value="ECO:0007669"/>
    <property type="project" value="UniProtKB-KW"/>
</dbReference>
<dbReference type="EMBL" id="KZ824306">
    <property type="protein sequence ID" value="RAL09227.1"/>
    <property type="molecule type" value="Genomic_DNA"/>
</dbReference>
<dbReference type="RefSeq" id="XP_025548381.1">
    <property type="nucleotide sequence ID" value="XM_025696459.1"/>
</dbReference>
<dbReference type="Gene3D" id="3.50.50.60">
    <property type="entry name" value="FAD/NAD(P)-binding domain"/>
    <property type="match status" value="2"/>
</dbReference>
<feature type="domain" description="FAD-binding" evidence="6">
    <location>
        <begin position="16"/>
        <end position="183"/>
    </location>
</feature>
<dbReference type="STRING" id="1450537.A0A395HN12"/>
<comment type="similarity">
    <text evidence="1">Belongs to the paxM FAD-dependent monooxygenase family.</text>
</comment>
<dbReference type="Proteomes" id="UP000248961">
    <property type="component" value="Unassembled WGS sequence"/>
</dbReference>
<gene>
    <name evidence="7" type="ORF">BO97DRAFT_417108</name>
</gene>
<dbReference type="OrthoDB" id="40579at2759"/>
<accession>A0A395HN12</accession>
<dbReference type="InterPro" id="IPR050493">
    <property type="entry name" value="FAD-dep_Monooxygenase_BioMet"/>
</dbReference>
<evidence type="ECO:0000256" key="5">
    <source>
        <dbReference type="ARBA" id="ARBA00023033"/>
    </source>
</evidence>
<feature type="domain" description="FAD-binding" evidence="6">
    <location>
        <begin position="258"/>
        <end position="323"/>
    </location>
</feature>
<dbReference type="Pfam" id="PF01494">
    <property type="entry name" value="FAD_binding_3"/>
    <property type="match status" value="2"/>
</dbReference>
<evidence type="ECO:0000256" key="4">
    <source>
        <dbReference type="ARBA" id="ARBA00023002"/>
    </source>
</evidence>
<evidence type="ECO:0000313" key="8">
    <source>
        <dbReference type="Proteomes" id="UP000248961"/>
    </source>
</evidence>
<evidence type="ECO:0000256" key="1">
    <source>
        <dbReference type="ARBA" id="ARBA00007992"/>
    </source>
</evidence>
<keyword evidence="3" id="KW-0274">FAD</keyword>
<evidence type="ECO:0000256" key="3">
    <source>
        <dbReference type="ARBA" id="ARBA00022827"/>
    </source>
</evidence>